<keyword evidence="3" id="KW-0378">Hydrolase</keyword>
<dbReference type="AlphaFoldDB" id="A0A7Y0BMM2"/>
<keyword evidence="2" id="KW-0479">Metal-binding</keyword>
<dbReference type="GO" id="GO:0006508">
    <property type="term" value="P:proteolysis"/>
    <property type="evidence" value="ECO:0007669"/>
    <property type="project" value="UniProtKB-KW"/>
</dbReference>
<dbReference type="InterPro" id="IPR000555">
    <property type="entry name" value="JAMM/MPN+_dom"/>
</dbReference>
<dbReference type="InterPro" id="IPR051929">
    <property type="entry name" value="VirAsm_ModProt"/>
</dbReference>
<dbReference type="InterPro" id="IPR037518">
    <property type="entry name" value="MPN"/>
</dbReference>
<evidence type="ECO:0000256" key="2">
    <source>
        <dbReference type="ARBA" id="ARBA00022723"/>
    </source>
</evidence>
<reference evidence="7 8" key="1">
    <citation type="submission" date="2020-04" db="EMBL/GenBank/DDBJ databases">
        <title>Novosphingobium sp. TW-4 isolated from soil.</title>
        <authorList>
            <person name="Dahal R.H."/>
            <person name="Chaudhary D.K."/>
        </authorList>
    </citation>
    <scope>NUCLEOTIDE SEQUENCE [LARGE SCALE GENOMIC DNA]</scope>
    <source>
        <strain evidence="7 8">TW-4</strain>
    </source>
</reference>
<dbReference type="GO" id="GO:0008235">
    <property type="term" value="F:metalloexopeptidase activity"/>
    <property type="evidence" value="ECO:0007669"/>
    <property type="project" value="TreeGrafter"/>
</dbReference>
<feature type="domain" description="MPN" evidence="6">
    <location>
        <begin position="3"/>
        <end position="132"/>
    </location>
</feature>
<evidence type="ECO:0000256" key="1">
    <source>
        <dbReference type="ARBA" id="ARBA00022670"/>
    </source>
</evidence>
<dbReference type="GO" id="GO:0008270">
    <property type="term" value="F:zinc ion binding"/>
    <property type="evidence" value="ECO:0007669"/>
    <property type="project" value="TreeGrafter"/>
</dbReference>
<dbReference type="Proteomes" id="UP000583556">
    <property type="component" value="Unassembled WGS sequence"/>
</dbReference>
<evidence type="ECO:0000313" key="7">
    <source>
        <dbReference type="EMBL" id="NML92995.1"/>
    </source>
</evidence>
<dbReference type="PROSITE" id="PS50249">
    <property type="entry name" value="MPN"/>
    <property type="match status" value="1"/>
</dbReference>
<keyword evidence="4" id="KW-0862">Zinc</keyword>
<evidence type="ECO:0000256" key="3">
    <source>
        <dbReference type="ARBA" id="ARBA00022801"/>
    </source>
</evidence>
<gene>
    <name evidence="7" type="ORF">HHL27_04845</name>
</gene>
<dbReference type="InterPro" id="IPR028090">
    <property type="entry name" value="JAB_dom_prok"/>
</dbReference>
<dbReference type="EMBL" id="JABBGM010000002">
    <property type="protein sequence ID" value="NML92995.1"/>
    <property type="molecule type" value="Genomic_DNA"/>
</dbReference>
<keyword evidence="5" id="KW-0482">Metalloprotease</keyword>
<dbReference type="PANTHER" id="PTHR34858:SF1">
    <property type="entry name" value="CYSO-CYSTEINE PEPTIDASE"/>
    <property type="match status" value="1"/>
</dbReference>
<dbReference type="SUPFAM" id="SSF102712">
    <property type="entry name" value="JAB1/MPN domain"/>
    <property type="match status" value="1"/>
</dbReference>
<evidence type="ECO:0000259" key="6">
    <source>
        <dbReference type="PROSITE" id="PS50249"/>
    </source>
</evidence>
<protein>
    <submittedName>
        <fullName evidence="7">M67 family metallopeptidase</fullName>
    </submittedName>
</protein>
<evidence type="ECO:0000313" key="8">
    <source>
        <dbReference type="Proteomes" id="UP000583556"/>
    </source>
</evidence>
<dbReference type="CDD" id="cd08070">
    <property type="entry name" value="MPN_like"/>
    <property type="match status" value="1"/>
</dbReference>
<comment type="caution">
    <text evidence="7">The sequence shown here is derived from an EMBL/GenBank/DDBJ whole genome shotgun (WGS) entry which is preliminary data.</text>
</comment>
<sequence>MPVTLTASAHAAILDAAARAHPDECCGLLLGSGERIVEAAATANVAADPAHHFEIDPAALIAAHRKARTDQQAQLLGYYHSHPNGLARPSSRDAADAARDGRIWAIAAGGSVTLWRDAASGFAPLSYEVADG</sequence>
<evidence type="ECO:0000256" key="5">
    <source>
        <dbReference type="ARBA" id="ARBA00023049"/>
    </source>
</evidence>
<dbReference type="Gene3D" id="3.40.140.10">
    <property type="entry name" value="Cytidine Deaminase, domain 2"/>
    <property type="match status" value="1"/>
</dbReference>
<dbReference type="SMART" id="SM00232">
    <property type="entry name" value="JAB_MPN"/>
    <property type="match status" value="1"/>
</dbReference>
<accession>A0A7Y0BMM2</accession>
<dbReference type="PANTHER" id="PTHR34858">
    <property type="entry name" value="CYSO-CYSTEINE PEPTIDASE"/>
    <property type="match status" value="1"/>
</dbReference>
<proteinExistence type="predicted"/>
<keyword evidence="1" id="KW-0645">Protease</keyword>
<keyword evidence="8" id="KW-1185">Reference proteome</keyword>
<organism evidence="7 8">
    <name type="scientific">Novosphingobium olei</name>
    <dbReference type="NCBI Taxonomy" id="2728851"/>
    <lineage>
        <taxon>Bacteria</taxon>
        <taxon>Pseudomonadati</taxon>
        <taxon>Pseudomonadota</taxon>
        <taxon>Alphaproteobacteria</taxon>
        <taxon>Sphingomonadales</taxon>
        <taxon>Sphingomonadaceae</taxon>
        <taxon>Novosphingobium</taxon>
    </lineage>
</organism>
<dbReference type="Pfam" id="PF14464">
    <property type="entry name" value="Prok-JAB"/>
    <property type="match status" value="1"/>
</dbReference>
<evidence type="ECO:0000256" key="4">
    <source>
        <dbReference type="ARBA" id="ARBA00022833"/>
    </source>
</evidence>
<name>A0A7Y0BMM2_9SPHN</name>